<proteinExistence type="inferred from homology"/>
<dbReference type="Pfam" id="PF10868">
    <property type="entry name" value="Defensin_like"/>
    <property type="match status" value="1"/>
</dbReference>
<dbReference type="Gramene" id="Psat04G0575800-T1">
    <property type="protein sequence ID" value="KAI5422424.1"/>
    <property type="gene ID" value="KIW84_045758"/>
</dbReference>
<feature type="non-terminal residue" evidence="9">
    <location>
        <position position="1"/>
    </location>
</feature>
<dbReference type="Proteomes" id="UP001058974">
    <property type="component" value="Chromosome 4"/>
</dbReference>
<reference evidence="9 10" key="1">
    <citation type="journal article" date="2022" name="Nat. Genet.">
        <title>Improved pea reference genome and pan-genome highlight genomic features and evolutionary characteristics.</title>
        <authorList>
            <person name="Yang T."/>
            <person name="Liu R."/>
            <person name="Luo Y."/>
            <person name="Hu S."/>
            <person name="Wang D."/>
            <person name="Wang C."/>
            <person name="Pandey M.K."/>
            <person name="Ge S."/>
            <person name="Xu Q."/>
            <person name="Li N."/>
            <person name="Li G."/>
            <person name="Huang Y."/>
            <person name="Saxena R.K."/>
            <person name="Ji Y."/>
            <person name="Li M."/>
            <person name="Yan X."/>
            <person name="He Y."/>
            <person name="Liu Y."/>
            <person name="Wang X."/>
            <person name="Xiang C."/>
            <person name="Varshney R.K."/>
            <person name="Ding H."/>
            <person name="Gao S."/>
            <person name="Zong X."/>
        </authorList>
    </citation>
    <scope>NUCLEOTIDE SEQUENCE [LARGE SCALE GENOMIC DNA]</scope>
    <source>
        <strain evidence="9 10">cv. Zhongwan 6</strain>
    </source>
</reference>
<dbReference type="GO" id="GO:0031640">
    <property type="term" value="P:killing of cells of another organism"/>
    <property type="evidence" value="ECO:0007669"/>
    <property type="project" value="UniProtKB-KW"/>
</dbReference>
<evidence type="ECO:0000256" key="3">
    <source>
        <dbReference type="ARBA" id="ARBA00022525"/>
    </source>
</evidence>
<dbReference type="InterPro" id="IPR022618">
    <property type="entry name" value="Defensin-like_20-28"/>
</dbReference>
<organism evidence="9 10">
    <name type="scientific">Pisum sativum</name>
    <name type="common">Garden pea</name>
    <name type="synonym">Lathyrus oleraceus</name>
    <dbReference type="NCBI Taxonomy" id="3888"/>
    <lineage>
        <taxon>Eukaryota</taxon>
        <taxon>Viridiplantae</taxon>
        <taxon>Streptophyta</taxon>
        <taxon>Embryophyta</taxon>
        <taxon>Tracheophyta</taxon>
        <taxon>Spermatophyta</taxon>
        <taxon>Magnoliopsida</taxon>
        <taxon>eudicotyledons</taxon>
        <taxon>Gunneridae</taxon>
        <taxon>Pentapetalae</taxon>
        <taxon>rosids</taxon>
        <taxon>fabids</taxon>
        <taxon>Fabales</taxon>
        <taxon>Fabaceae</taxon>
        <taxon>Papilionoideae</taxon>
        <taxon>50 kb inversion clade</taxon>
        <taxon>NPAAA clade</taxon>
        <taxon>Hologalegina</taxon>
        <taxon>IRL clade</taxon>
        <taxon>Fabeae</taxon>
        <taxon>Lathyrus</taxon>
    </lineage>
</organism>
<keyword evidence="10" id="KW-1185">Reference proteome</keyword>
<comment type="caution">
    <text evidence="9">The sequence shown here is derived from an EMBL/GenBank/DDBJ whole genome shotgun (WGS) entry which is preliminary data.</text>
</comment>
<evidence type="ECO:0000313" key="10">
    <source>
        <dbReference type="Proteomes" id="UP001058974"/>
    </source>
</evidence>
<evidence type="ECO:0000256" key="7">
    <source>
        <dbReference type="ARBA" id="ARBA00022821"/>
    </source>
</evidence>
<keyword evidence="7" id="KW-0611">Plant defense</keyword>
<name>A0A9D5AXM5_PEA</name>
<keyword evidence="4" id="KW-0929">Antimicrobial</keyword>
<keyword evidence="5" id="KW-0295">Fungicide</keyword>
<dbReference type="GO" id="GO:0050832">
    <property type="term" value="P:defense response to fungus"/>
    <property type="evidence" value="ECO:0007669"/>
    <property type="project" value="UniProtKB-KW"/>
</dbReference>
<dbReference type="AlphaFoldDB" id="A0A9D5AXM5"/>
<feature type="chain" id="PRO_5039402865" evidence="8">
    <location>
        <begin position="33"/>
        <end position="112"/>
    </location>
</feature>
<protein>
    <submittedName>
        <fullName evidence="9">Uncharacterized protein</fullName>
    </submittedName>
</protein>
<evidence type="ECO:0000256" key="2">
    <source>
        <dbReference type="ARBA" id="ARBA00006722"/>
    </source>
</evidence>
<comment type="similarity">
    <text evidence="2">Belongs to the DEFL family.</text>
</comment>
<evidence type="ECO:0000256" key="6">
    <source>
        <dbReference type="ARBA" id="ARBA00022729"/>
    </source>
</evidence>
<comment type="subcellular location">
    <subcellularLocation>
        <location evidence="1">Secreted</location>
    </subcellularLocation>
</comment>
<evidence type="ECO:0000313" key="9">
    <source>
        <dbReference type="EMBL" id="KAI5422424.1"/>
    </source>
</evidence>
<evidence type="ECO:0000256" key="4">
    <source>
        <dbReference type="ARBA" id="ARBA00022529"/>
    </source>
</evidence>
<evidence type="ECO:0000256" key="5">
    <source>
        <dbReference type="ARBA" id="ARBA00022577"/>
    </source>
</evidence>
<keyword evidence="6 8" id="KW-0732">Signal</keyword>
<dbReference type="EMBL" id="JAMSHJ010000004">
    <property type="protein sequence ID" value="KAI5422424.1"/>
    <property type="molecule type" value="Genomic_DNA"/>
</dbReference>
<keyword evidence="3" id="KW-0964">Secreted</keyword>
<dbReference type="GO" id="GO:0005576">
    <property type="term" value="C:extracellular region"/>
    <property type="evidence" value="ECO:0007669"/>
    <property type="project" value="UniProtKB-SubCell"/>
</dbReference>
<sequence length="112" mass="12410">FKMAKASRLVPLFSTTMLIMIILFLGLEKAIGEDVKMDTPKYFTRSSLVSPNCPVTMKLKSCTDNFIGVCVPGVDDACCASIYKNSANERGGFCKTLPYKQPPPHNFCHCYC</sequence>
<feature type="signal peptide" evidence="8">
    <location>
        <begin position="1"/>
        <end position="32"/>
    </location>
</feature>
<evidence type="ECO:0000256" key="8">
    <source>
        <dbReference type="SAM" id="SignalP"/>
    </source>
</evidence>
<evidence type="ECO:0000256" key="1">
    <source>
        <dbReference type="ARBA" id="ARBA00004613"/>
    </source>
</evidence>
<gene>
    <name evidence="9" type="ORF">KIW84_045758</name>
</gene>
<accession>A0A9D5AXM5</accession>